<dbReference type="HOGENOM" id="CLU_2967786_0_0_1"/>
<sequence>MKYPQLVSSRAVNAISDWLVSRLEQLGVESPLIYSRLLLSLLQSSIQLNDPIEFNNLEV</sequence>
<dbReference type="AlphaFoldDB" id="T1H6D4"/>
<evidence type="ECO:0000313" key="2">
    <source>
        <dbReference type="Proteomes" id="UP000015102"/>
    </source>
</evidence>
<organism evidence="1 2">
    <name type="scientific">Megaselia scalaris</name>
    <name type="common">Humpbacked fly</name>
    <name type="synonym">Phora scalaris</name>
    <dbReference type="NCBI Taxonomy" id="36166"/>
    <lineage>
        <taxon>Eukaryota</taxon>
        <taxon>Metazoa</taxon>
        <taxon>Ecdysozoa</taxon>
        <taxon>Arthropoda</taxon>
        <taxon>Hexapoda</taxon>
        <taxon>Insecta</taxon>
        <taxon>Pterygota</taxon>
        <taxon>Neoptera</taxon>
        <taxon>Endopterygota</taxon>
        <taxon>Diptera</taxon>
        <taxon>Brachycera</taxon>
        <taxon>Muscomorpha</taxon>
        <taxon>Platypezoidea</taxon>
        <taxon>Phoridae</taxon>
        <taxon>Megaseliini</taxon>
        <taxon>Megaselia</taxon>
    </lineage>
</organism>
<reference evidence="2" key="1">
    <citation type="submission" date="2013-02" db="EMBL/GenBank/DDBJ databases">
        <authorList>
            <person name="Hughes D."/>
        </authorList>
    </citation>
    <scope>NUCLEOTIDE SEQUENCE</scope>
    <source>
        <strain>Durham</strain>
        <strain evidence="2">NC isolate 2 -- Noor lab</strain>
    </source>
</reference>
<name>T1H6D4_MEGSC</name>
<keyword evidence="2" id="KW-1185">Reference proteome</keyword>
<proteinExistence type="predicted"/>
<reference evidence="1" key="2">
    <citation type="submission" date="2015-06" db="UniProtKB">
        <authorList>
            <consortium name="EnsemblMetazoa"/>
        </authorList>
    </citation>
    <scope>IDENTIFICATION</scope>
</reference>
<dbReference type="EnsemblMetazoa" id="MESCA012267-RA">
    <property type="protein sequence ID" value="MESCA012267-PA"/>
    <property type="gene ID" value="MESCA012267"/>
</dbReference>
<dbReference type="Proteomes" id="UP000015102">
    <property type="component" value="Unassembled WGS sequence"/>
</dbReference>
<protein>
    <submittedName>
        <fullName evidence="1">Uncharacterized protein</fullName>
    </submittedName>
</protein>
<accession>T1H6D4</accession>
<evidence type="ECO:0000313" key="1">
    <source>
        <dbReference type="EnsemblMetazoa" id="MESCA012267-PA"/>
    </source>
</evidence>